<dbReference type="Pfam" id="PF13637">
    <property type="entry name" value="Ank_4"/>
    <property type="match status" value="1"/>
</dbReference>
<reference evidence="1 2" key="1">
    <citation type="submission" date="2019-02" db="EMBL/GenBank/DDBJ databases">
        <title>Deep-cultivation of Planctomycetes and their phenomic and genomic characterization uncovers novel biology.</title>
        <authorList>
            <person name="Wiegand S."/>
            <person name="Jogler M."/>
            <person name="Boedeker C."/>
            <person name="Pinto D."/>
            <person name="Vollmers J."/>
            <person name="Rivas-Marin E."/>
            <person name="Kohn T."/>
            <person name="Peeters S.H."/>
            <person name="Heuer A."/>
            <person name="Rast P."/>
            <person name="Oberbeckmann S."/>
            <person name="Bunk B."/>
            <person name="Jeske O."/>
            <person name="Meyerdierks A."/>
            <person name="Storesund J.E."/>
            <person name="Kallscheuer N."/>
            <person name="Luecker S."/>
            <person name="Lage O.M."/>
            <person name="Pohl T."/>
            <person name="Merkel B.J."/>
            <person name="Hornburger P."/>
            <person name="Mueller R.-W."/>
            <person name="Bruemmer F."/>
            <person name="Labrenz M."/>
            <person name="Spormann A.M."/>
            <person name="Op den Camp H."/>
            <person name="Overmann J."/>
            <person name="Amann R."/>
            <person name="Jetten M.S.M."/>
            <person name="Mascher T."/>
            <person name="Medema M.H."/>
            <person name="Devos D.P."/>
            <person name="Kaster A.-K."/>
            <person name="Ovreas L."/>
            <person name="Rohde M."/>
            <person name="Galperin M.Y."/>
            <person name="Jogler C."/>
        </authorList>
    </citation>
    <scope>NUCLEOTIDE SEQUENCE [LARGE SCALE GENOMIC DNA]</scope>
    <source>
        <strain evidence="1 2">K22_7</strain>
    </source>
</reference>
<dbReference type="InterPro" id="IPR002110">
    <property type="entry name" value="Ankyrin_rpt"/>
</dbReference>
<sequence length="126" mass="13826">MNRADFKFIAAIRSGCLVDFNEAVDRGASPSSRSWDGTPSLVVASKARRPDYARRLIELGADPNQIKDKRGDTLLFRAARIGPPASGSLKRRQIDQCRPHAAAEKAAPAPIDNASAQEDHKILWFN</sequence>
<dbReference type="EMBL" id="CP036525">
    <property type="protein sequence ID" value="QDT07484.1"/>
    <property type="molecule type" value="Genomic_DNA"/>
</dbReference>
<evidence type="ECO:0000313" key="2">
    <source>
        <dbReference type="Proteomes" id="UP000318538"/>
    </source>
</evidence>
<organism evidence="1 2">
    <name type="scientific">Rubripirellula lacrimiformis</name>
    <dbReference type="NCBI Taxonomy" id="1930273"/>
    <lineage>
        <taxon>Bacteria</taxon>
        <taxon>Pseudomonadati</taxon>
        <taxon>Planctomycetota</taxon>
        <taxon>Planctomycetia</taxon>
        <taxon>Pirellulales</taxon>
        <taxon>Pirellulaceae</taxon>
        <taxon>Rubripirellula</taxon>
    </lineage>
</organism>
<dbReference type="KEGG" id="rlc:K227x_59110"/>
<dbReference type="RefSeq" id="WP_218933579.1">
    <property type="nucleotide sequence ID" value="NZ_CP036525.1"/>
</dbReference>
<gene>
    <name evidence="1" type="ORF">K227x_59110</name>
</gene>
<keyword evidence="2" id="KW-1185">Reference proteome</keyword>
<dbReference type="InterPro" id="IPR036770">
    <property type="entry name" value="Ankyrin_rpt-contain_sf"/>
</dbReference>
<protein>
    <submittedName>
        <fullName evidence="1">Uncharacterized protein</fullName>
    </submittedName>
</protein>
<evidence type="ECO:0000313" key="1">
    <source>
        <dbReference type="EMBL" id="QDT07484.1"/>
    </source>
</evidence>
<dbReference type="AlphaFoldDB" id="A0A517NK21"/>
<proteinExistence type="predicted"/>
<accession>A0A517NK21</accession>
<name>A0A517NK21_9BACT</name>
<dbReference type="SUPFAM" id="SSF48403">
    <property type="entry name" value="Ankyrin repeat"/>
    <property type="match status" value="1"/>
</dbReference>
<dbReference type="Gene3D" id="1.25.40.20">
    <property type="entry name" value="Ankyrin repeat-containing domain"/>
    <property type="match status" value="1"/>
</dbReference>
<dbReference type="Proteomes" id="UP000318538">
    <property type="component" value="Chromosome"/>
</dbReference>